<sequence>MPTSPSSASPLPADTSLLDRRRHVLGRHSPLFYDRPLHVRRAEGVWIEDTDGRRYLDVYNNVPHVGHCHPHVVEALCRQASQLNIHTRYLHEAVVEYAERLVATFDAPLSMAMLTCTGSEANELALRIARFVTGGQGIIVSSFSYHGNTAGLAAATTGLPAPEALAPHVRAVEIPDLTHWQGEPAALAARFAEQVADAVRSLQADGIRPAAMLFDTLFSTEGLPAVPKGALEQAVAIVRQAGGLFIADEVQPGLGRTGDHMWGYQAYDLVPDIVTMGKPLGNGHPLAGLVTRPDHVDAFGSKALYFNTFAGNPVSSAVGSAVLDVIEGEDLQGNARRVGAHIQAGLQRLASRHDLIASLRGRGLFFGLELMRDGRPAAGEARRLINDMRDRGVLISRIGPQDNILKMRPPMPFSIADADLLLSTLDSALSDL</sequence>
<evidence type="ECO:0000313" key="5">
    <source>
        <dbReference type="EMBL" id="KAA0596162.1"/>
    </source>
</evidence>
<dbReference type="Gene3D" id="3.40.640.10">
    <property type="entry name" value="Type I PLP-dependent aspartate aminotransferase-like (Major domain)"/>
    <property type="match status" value="1"/>
</dbReference>
<accession>A0A5A9GQT0</accession>
<dbReference type="OrthoDB" id="9801834at2"/>
<name>A0A5A9GQT0_AZOLI</name>
<dbReference type="GO" id="GO:0030170">
    <property type="term" value="F:pyridoxal phosphate binding"/>
    <property type="evidence" value="ECO:0007669"/>
    <property type="project" value="InterPro"/>
</dbReference>
<dbReference type="GO" id="GO:0008483">
    <property type="term" value="F:transaminase activity"/>
    <property type="evidence" value="ECO:0007669"/>
    <property type="project" value="UniProtKB-KW"/>
</dbReference>
<comment type="caution">
    <text evidence="5">The sequence shown here is derived from an EMBL/GenBank/DDBJ whole genome shotgun (WGS) entry which is preliminary data.</text>
</comment>
<dbReference type="InterPro" id="IPR015424">
    <property type="entry name" value="PyrdxlP-dep_Trfase"/>
</dbReference>
<dbReference type="Pfam" id="PF00202">
    <property type="entry name" value="Aminotran_3"/>
    <property type="match status" value="1"/>
</dbReference>
<dbReference type="CDD" id="cd00610">
    <property type="entry name" value="OAT_like"/>
    <property type="match status" value="1"/>
</dbReference>
<dbReference type="InterPro" id="IPR015422">
    <property type="entry name" value="PyrdxlP-dep_Trfase_small"/>
</dbReference>
<dbReference type="InterPro" id="IPR049704">
    <property type="entry name" value="Aminotrans_3_PPA_site"/>
</dbReference>
<dbReference type="InterPro" id="IPR005814">
    <property type="entry name" value="Aminotrans_3"/>
</dbReference>
<dbReference type="PANTHER" id="PTHR45688:SF13">
    <property type="entry name" value="ALANINE--GLYOXYLATE AMINOTRANSFERASE 2-LIKE"/>
    <property type="match status" value="1"/>
</dbReference>
<proteinExistence type="inferred from homology"/>
<comment type="similarity">
    <text evidence="2 4">Belongs to the class-III pyridoxal-phosphate-dependent aminotransferase family.</text>
</comment>
<dbReference type="EMBL" id="VTTN01000004">
    <property type="protein sequence ID" value="KAA0596162.1"/>
    <property type="molecule type" value="Genomic_DNA"/>
</dbReference>
<dbReference type="SUPFAM" id="SSF53383">
    <property type="entry name" value="PLP-dependent transferases"/>
    <property type="match status" value="1"/>
</dbReference>
<dbReference type="Gene3D" id="3.90.1150.10">
    <property type="entry name" value="Aspartate Aminotransferase, domain 1"/>
    <property type="match status" value="1"/>
</dbReference>
<protein>
    <submittedName>
        <fullName evidence="5">Aminotransferase class III-fold pyridoxal phosphate-dependent enzyme</fullName>
    </submittedName>
</protein>
<evidence type="ECO:0000313" key="6">
    <source>
        <dbReference type="Proteomes" id="UP000324927"/>
    </source>
</evidence>
<keyword evidence="6" id="KW-1185">Reference proteome</keyword>
<evidence type="ECO:0000256" key="2">
    <source>
        <dbReference type="ARBA" id="ARBA00008954"/>
    </source>
</evidence>
<gene>
    <name evidence="5" type="ORF">FZ942_13420</name>
</gene>
<comment type="cofactor">
    <cofactor evidence="1">
        <name>pyridoxal 5'-phosphate</name>
        <dbReference type="ChEBI" id="CHEBI:597326"/>
    </cofactor>
</comment>
<keyword evidence="5" id="KW-0808">Transferase</keyword>
<evidence type="ECO:0000256" key="1">
    <source>
        <dbReference type="ARBA" id="ARBA00001933"/>
    </source>
</evidence>
<dbReference type="PANTHER" id="PTHR45688">
    <property type="match status" value="1"/>
</dbReference>
<reference evidence="5 6" key="1">
    <citation type="submission" date="2019-08" db="EMBL/GenBank/DDBJ databases">
        <authorList>
            <person name="Grouzdev D."/>
            <person name="Tikhonova E."/>
            <person name="Kravchenko I."/>
        </authorList>
    </citation>
    <scope>NUCLEOTIDE SEQUENCE [LARGE SCALE GENOMIC DNA]</scope>
    <source>
        <strain evidence="5 6">59b</strain>
    </source>
</reference>
<dbReference type="Proteomes" id="UP000324927">
    <property type="component" value="Unassembled WGS sequence"/>
</dbReference>
<keyword evidence="3 4" id="KW-0663">Pyridoxal phosphate</keyword>
<evidence type="ECO:0000256" key="4">
    <source>
        <dbReference type="RuleBase" id="RU003560"/>
    </source>
</evidence>
<dbReference type="PIRSF" id="PIRSF000521">
    <property type="entry name" value="Transaminase_4ab_Lys_Orn"/>
    <property type="match status" value="1"/>
</dbReference>
<dbReference type="AlphaFoldDB" id="A0A5A9GQT0"/>
<dbReference type="RefSeq" id="WP_149231558.1">
    <property type="nucleotide sequence ID" value="NZ_JALJXJ010000005.1"/>
</dbReference>
<keyword evidence="5" id="KW-0032">Aminotransferase</keyword>
<evidence type="ECO:0000256" key="3">
    <source>
        <dbReference type="ARBA" id="ARBA00022898"/>
    </source>
</evidence>
<organism evidence="5 6">
    <name type="scientific">Azospirillum lipoferum</name>
    <dbReference type="NCBI Taxonomy" id="193"/>
    <lineage>
        <taxon>Bacteria</taxon>
        <taxon>Pseudomonadati</taxon>
        <taxon>Pseudomonadota</taxon>
        <taxon>Alphaproteobacteria</taxon>
        <taxon>Rhodospirillales</taxon>
        <taxon>Azospirillaceae</taxon>
        <taxon>Azospirillum</taxon>
    </lineage>
</organism>
<dbReference type="InterPro" id="IPR015421">
    <property type="entry name" value="PyrdxlP-dep_Trfase_major"/>
</dbReference>
<dbReference type="PROSITE" id="PS00600">
    <property type="entry name" value="AA_TRANSFER_CLASS_3"/>
    <property type="match status" value="1"/>
</dbReference>